<dbReference type="InterPro" id="IPR004378">
    <property type="entry name" value="F420H2_quin_Rdtase"/>
</dbReference>
<gene>
    <name evidence="1" type="ORF">CBI38_28875</name>
</gene>
<accession>A0A2S2C256</accession>
<dbReference type="Gene3D" id="2.30.110.10">
    <property type="entry name" value="Electron Transport, Fmn-binding Protein, Chain A"/>
    <property type="match status" value="1"/>
</dbReference>
<name>A0A2S2C256_9NOCA</name>
<dbReference type="NCBIfam" id="TIGR00026">
    <property type="entry name" value="hi_GC_TIGR00026"/>
    <property type="match status" value="1"/>
</dbReference>
<dbReference type="OrthoDB" id="3296989at2"/>
<evidence type="ECO:0000313" key="2">
    <source>
        <dbReference type="Proteomes" id="UP000245711"/>
    </source>
</evidence>
<dbReference type="KEGG" id="roz:CBI38_28875"/>
<dbReference type="GO" id="GO:0016491">
    <property type="term" value="F:oxidoreductase activity"/>
    <property type="evidence" value="ECO:0007669"/>
    <property type="project" value="InterPro"/>
</dbReference>
<proteinExistence type="predicted"/>
<dbReference type="InterPro" id="IPR012349">
    <property type="entry name" value="Split_barrel_FMN-bd"/>
</dbReference>
<keyword evidence="2" id="KW-1185">Reference proteome</keyword>
<dbReference type="Proteomes" id="UP000245711">
    <property type="component" value="Chromosome"/>
</dbReference>
<dbReference type="AlphaFoldDB" id="A0A2S2C256"/>
<dbReference type="EMBL" id="CP021354">
    <property type="protein sequence ID" value="AWK74976.1"/>
    <property type="molecule type" value="Genomic_DNA"/>
</dbReference>
<dbReference type="Pfam" id="PF04075">
    <property type="entry name" value="F420H2_quin_red"/>
    <property type="match status" value="1"/>
</dbReference>
<evidence type="ECO:0000313" key="1">
    <source>
        <dbReference type="EMBL" id="AWK74976.1"/>
    </source>
</evidence>
<dbReference type="RefSeq" id="WP_109334397.1">
    <property type="nucleotide sequence ID" value="NZ_CP021354.1"/>
</dbReference>
<reference evidence="1 2" key="1">
    <citation type="submission" date="2017-05" db="EMBL/GenBank/DDBJ databases">
        <title>Isolation of Rhodococcus sp. S2-17 biodegrading of BP-3.</title>
        <authorList>
            <person name="Lee Y."/>
            <person name="Kim K.H."/>
            <person name="Chun B.H."/>
            <person name="Jung H.S."/>
            <person name="Jeon C.O."/>
        </authorList>
    </citation>
    <scope>NUCLEOTIDE SEQUENCE [LARGE SCALE GENOMIC DNA]</scope>
    <source>
        <strain evidence="1 2">S2-17</strain>
    </source>
</reference>
<sequence length="150" mass="16363">MEHSPDTVKPPWYLPWVNKVIIGLHHLGIAMPMPTLTVPGRKSGKPRSTPVSPYEVDGSRYVVAGYARSDWARNAEAAGRGTLTRGRHSEQVRLVALPVSERGPILREFPARMPHGVSMFLKAGTVENASPEAFEAAAPQCAVFRIEPLG</sequence>
<organism evidence="1 2">
    <name type="scientific">Rhodococcus oxybenzonivorans</name>
    <dbReference type="NCBI Taxonomy" id="1990687"/>
    <lineage>
        <taxon>Bacteria</taxon>
        <taxon>Bacillati</taxon>
        <taxon>Actinomycetota</taxon>
        <taxon>Actinomycetes</taxon>
        <taxon>Mycobacteriales</taxon>
        <taxon>Nocardiaceae</taxon>
        <taxon>Rhodococcus</taxon>
    </lineage>
</organism>
<dbReference type="SUPFAM" id="SSF50475">
    <property type="entry name" value="FMN-binding split barrel"/>
    <property type="match status" value="1"/>
</dbReference>
<protein>
    <submittedName>
        <fullName evidence="1">Deazaflavin-dependent nitroreductase</fullName>
    </submittedName>
</protein>